<evidence type="ECO:0000256" key="3">
    <source>
        <dbReference type="ARBA" id="ARBA00022989"/>
    </source>
</evidence>
<organism evidence="5 6">
    <name type="scientific">Fragilariopsis cylindrus CCMP1102</name>
    <dbReference type="NCBI Taxonomy" id="635003"/>
    <lineage>
        <taxon>Eukaryota</taxon>
        <taxon>Sar</taxon>
        <taxon>Stramenopiles</taxon>
        <taxon>Ochrophyta</taxon>
        <taxon>Bacillariophyta</taxon>
        <taxon>Bacillariophyceae</taxon>
        <taxon>Bacillariophycidae</taxon>
        <taxon>Bacillariales</taxon>
        <taxon>Bacillariaceae</taxon>
        <taxon>Fragilariopsis</taxon>
    </lineage>
</organism>
<reference evidence="5 6" key="1">
    <citation type="submission" date="2016-09" db="EMBL/GenBank/DDBJ databases">
        <title>Extensive genetic diversity and differential bi-allelic expression allows diatom success in the polar Southern Ocean.</title>
        <authorList>
            <consortium name="DOE Joint Genome Institute"/>
            <person name="Mock T."/>
            <person name="Otillar R.P."/>
            <person name="Strauss J."/>
            <person name="Dupont C."/>
            <person name="Frickenhaus S."/>
            <person name="Maumus F."/>
            <person name="Mcmullan M."/>
            <person name="Sanges R."/>
            <person name="Schmutz J."/>
            <person name="Toseland A."/>
            <person name="Valas R."/>
            <person name="Veluchamy A."/>
            <person name="Ward B.J."/>
            <person name="Allen A."/>
            <person name="Barry K."/>
            <person name="Falciatore A."/>
            <person name="Ferrante M."/>
            <person name="Fortunato A.E."/>
            <person name="Gloeckner G."/>
            <person name="Gruber A."/>
            <person name="Hipkin R."/>
            <person name="Janech M."/>
            <person name="Kroth P."/>
            <person name="Leese F."/>
            <person name="Lindquist E."/>
            <person name="Lyon B.R."/>
            <person name="Martin J."/>
            <person name="Mayer C."/>
            <person name="Parker M."/>
            <person name="Quesneville H."/>
            <person name="Raymond J."/>
            <person name="Uhlig C."/>
            <person name="Valentin K.U."/>
            <person name="Worden A.Z."/>
            <person name="Armbrust E.V."/>
            <person name="Bowler C."/>
            <person name="Green B."/>
            <person name="Moulton V."/>
            <person name="Van Oosterhout C."/>
            <person name="Grigoriev I."/>
        </authorList>
    </citation>
    <scope>NUCLEOTIDE SEQUENCE [LARGE SCALE GENOMIC DNA]</scope>
    <source>
        <strain evidence="5 6">CCMP1102</strain>
    </source>
</reference>
<evidence type="ECO:0008006" key="7">
    <source>
        <dbReference type="Google" id="ProtNLM"/>
    </source>
</evidence>
<dbReference type="Proteomes" id="UP000095751">
    <property type="component" value="Unassembled WGS sequence"/>
</dbReference>
<gene>
    <name evidence="5" type="ORF">FRACYDRAFT_254467</name>
</gene>
<feature type="transmembrane region" description="Helical" evidence="4">
    <location>
        <begin position="42"/>
        <end position="59"/>
    </location>
</feature>
<evidence type="ECO:0000313" key="6">
    <source>
        <dbReference type="Proteomes" id="UP000095751"/>
    </source>
</evidence>
<dbReference type="GO" id="GO:0005737">
    <property type="term" value="C:cytoplasm"/>
    <property type="evidence" value="ECO:0007669"/>
    <property type="project" value="TreeGrafter"/>
</dbReference>
<keyword evidence="4" id="KW-0472">Membrane</keyword>
<evidence type="ECO:0000256" key="1">
    <source>
        <dbReference type="ARBA" id="ARBA00004167"/>
    </source>
</evidence>
<dbReference type="PANTHER" id="PTHR21461">
    <property type="entry name" value="GLYCOSYLTRANSFERASE FAMILY 92 PROTEIN"/>
    <property type="match status" value="1"/>
</dbReference>
<evidence type="ECO:0000256" key="2">
    <source>
        <dbReference type="ARBA" id="ARBA00022692"/>
    </source>
</evidence>
<keyword evidence="2 4" id="KW-0812">Transmembrane</keyword>
<evidence type="ECO:0000256" key="4">
    <source>
        <dbReference type="SAM" id="Phobius"/>
    </source>
</evidence>
<comment type="subcellular location">
    <subcellularLocation>
        <location evidence="1">Membrane</location>
        <topology evidence="1">Single-pass membrane protein</topology>
    </subcellularLocation>
</comment>
<proteinExistence type="predicted"/>
<accession>A0A1E7EKK4</accession>
<keyword evidence="6" id="KW-1185">Reference proteome</keyword>
<sequence length="433" mass="50102">MKILRPWKSSSTSALQSLRTSSSSFYGDLASNAASKSKQSSLLSLLLAVLFIGGCLILLQESRYLDSGATENNRAAICAIQKGGLRYLDEWVQYHINAMGFDSIHLYDNSEEFELQGWHQALSQNLQQQIHIRHLPGPKRQNKAYTHCTHQIQSDKKHSWIAFIDIDEFIVLRNPIKYPYIGDLLQSLPPDYGGLAMNWVSIHLNNQTYYQDLPVTLRFPNRSQDAINPHIKTIARTQFLRKVSNPHFVDYSFFRWWIHTHDTRGNQVDGPFNPALVEDDIALFHYQTKSLEEYKERCFRGRADVPKKEWAFQMACKSDREILQKFGKVPELIKDDAPWQLLKERVPNYANNRLMPWPHPKNRNGVLISICAGYDELYEDLHKVWGNFDFNKRPLAPPGYKVVVHDRPMKRGAWACHGVAGYYIGPAMKHYRN</sequence>
<dbReference type="EMBL" id="KV784408">
    <property type="protein sequence ID" value="OEU06450.1"/>
    <property type="molecule type" value="Genomic_DNA"/>
</dbReference>
<dbReference type="GO" id="GO:0016020">
    <property type="term" value="C:membrane"/>
    <property type="evidence" value="ECO:0007669"/>
    <property type="project" value="UniProtKB-SubCell"/>
</dbReference>
<dbReference type="KEGG" id="fcy:FRACYDRAFT_254467"/>
<dbReference type="PANTHER" id="PTHR21461:SF69">
    <property type="entry name" value="GLYCOSYLTRANSFERASE FAMILY 92 PROTEIN"/>
    <property type="match status" value="1"/>
</dbReference>
<protein>
    <recommendedName>
        <fullName evidence="7">Glycosyltransferase family 92 protein</fullName>
    </recommendedName>
</protein>
<dbReference type="AlphaFoldDB" id="A0A1E7EKK4"/>
<name>A0A1E7EKK4_9STRA</name>
<keyword evidence="3 4" id="KW-1133">Transmembrane helix</keyword>
<dbReference type="Pfam" id="PF13704">
    <property type="entry name" value="Glyco_tranf_2_4"/>
    <property type="match status" value="1"/>
</dbReference>
<dbReference type="OrthoDB" id="46148at2759"/>
<evidence type="ECO:0000313" key="5">
    <source>
        <dbReference type="EMBL" id="OEU06450.1"/>
    </source>
</evidence>
<dbReference type="GO" id="GO:0016757">
    <property type="term" value="F:glycosyltransferase activity"/>
    <property type="evidence" value="ECO:0007669"/>
    <property type="project" value="TreeGrafter"/>
</dbReference>
<dbReference type="InParanoid" id="A0A1E7EKK4"/>